<evidence type="ECO:0000313" key="9">
    <source>
        <dbReference type="Proteomes" id="UP000001739"/>
    </source>
</evidence>
<dbReference type="Proteomes" id="UP000001739">
    <property type="component" value="Chromosome 1"/>
</dbReference>
<evidence type="ECO:0000313" key="8">
    <source>
        <dbReference type="EMBL" id="ACD15235.1"/>
    </source>
</evidence>
<evidence type="ECO:0000256" key="6">
    <source>
        <dbReference type="PIRSR" id="PIRSR037599-4"/>
    </source>
</evidence>
<evidence type="ECO:0000256" key="5">
    <source>
        <dbReference type="PIRSR" id="PIRSR037599-3"/>
    </source>
</evidence>
<dbReference type="PANTHER" id="PTHR43046:SF12">
    <property type="entry name" value="GDP-MANNOSE MANNOSYL HYDROLASE"/>
    <property type="match status" value="1"/>
</dbReference>
<dbReference type="NCBIfam" id="NF011963">
    <property type="entry name" value="PRK15434.1"/>
    <property type="match status" value="1"/>
</dbReference>
<feature type="binding site" evidence="5">
    <location>
        <position position="69"/>
    </location>
    <ligand>
        <name>Mg(2+)</name>
        <dbReference type="ChEBI" id="CHEBI:18420"/>
    </ligand>
</feature>
<evidence type="ECO:0000259" key="7">
    <source>
        <dbReference type="PROSITE" id="PS51462"/>
    </source>
</evidence>
<dbReference type="SUPFAM" id="SSF55811">
    <property type="entry name" value="Nudix"/>
    <property type="match status" value="1"/>
</dbReference>
<dbReference type="InterPro" id="IPR033715">
    <property type="entry name" value="GDPMH"/>
</dbReference>
<dbReference type="InterPro" id="IPR015797">
    <property type="entry name" value="NUDIX_hydrolase-like_dom_sf"/>
</dbReference>
<dbReference type="KEGG" id="bpy:Bphyt_0813"/>
<organism evidence="8 9">
    <name type="scientific">Paraburkholderia phytofirmans (strain DSM 17436 / LMG 22146 / PsJN)</name>
    <name type="common">Burkholderia phytofirmans</name>
    <dbReference type="NCBI Taxonomy" id="398527"/>
    <lineage>
        <taxon>Bacteria</taxon>
        <taxon>Pseudomonadati</taxon>
        <taxon>Pseudomonadota</taxon>
        <taxon>Betaproteobacteria</taxon>
        <taxon>Burkholderiales</taxon>
        <taxon>Burkholderiaceae</taxon>
        <taxon>Paraburkholderia</taxon>
    </lineage>
</organism>
<dbReference type="AlphaFoldDB" id="B2T0D0"/>
<evidence type="ECO:0000256" key="3">
    <source>
        <dbReference type="ARBA" id="ARBA00022842"/>
    </source>
</evidence>
<accession>B2T0D0</accession>
<keyword evidence="1 5" id="KW-0479">Metal-binding</keyword>
<keyword evidence="2 8" id="KW-0378">Hydrolase</keyword>
<dbReference type="STRING" id="398527.Bphyt_0813"/>
<sequence length="151" mass="16883">MLLTEIDFLDVVRLTPLVAFDLIVSDTQGRVLVGRRRNRPARGTWFVPGGRIHKDETLDAAFARIADAELGIAKLARSTASFEGVFEHHYSDNFAGEPDVSTHYIVLAYSLTLTGTAPLGRPEQHSEYVWLAPSDLLAREDVHDNTKAYFR</sequence>
<dbReference type="PIRSF" id="PIRSF037599">
    <property type="entry name" value="GDPMH"/>
    <property type="match status" value="1"/>
</dbReference>
<reference evidence="8 9" key="1">
    <citation type="journal article" date="2011" name="J. Bacteriol.">
        <title>Complete genome sequence of the plant growth-promoting endophyte Burkholderia phytofirmans strain PsJN.</title>
        <authorList>
            <person name="Weilharter A."/>
            <person name="Mitter B."/>
            <person name="Shin M.V."/>
            <person name="Chain P.S."/>
            <person name="Nowak J."/>
            <person name="Sessitsch A."/>
        </authorList>
    </citation>
    <scope>NUCLEOTIDE SEQUENCE [LARGE SCALE GENOMIC DNA]</scope>
    <source>
        <strain evidence="9">DSM 17436 / LMG 22146 / PsJN</strain>
    </source>
</reference>
<evidence type="ECO:0000256" key="4">
    <source>
        <dbReference type="PIRSR" id="PIRSR037599-1"/>
    </source>
</evidence>
<feature type="site" description="Critical for catalysis" evidence="4">
    <location>
        <position position="125"/>
    </location>
</feature>
<dbReference type="InterPro" id="IPR000086">
    <property type="entry name" value="NUDIX_hydrolase_dom"/>
</dbReference>
<feature type="domain" description="Nudix hydrolase" evidence="7">
    <location>
        <begin position="15"/>
        <end position="151"/>
    </location>
</feature>
<keyword evidence="3 5" id="KW-0460">Magnesium</keyword>
<dbReference type="Pfam" id="PF00293">
    <property type="entry name" value="NUDIX"/>
    <property type="match status" value="1"/>
</dbReference>
<dbReference type="eggNOG" id="COG1051">
    <property type="taxonomic scope" value="Bacteria"/>
</dbReference>
<feature type="binding site" evidence="5">
    <location>
        <position position="124"/>
    </location>
    <ligand>
        <name>Mg(2+)</name>
        <dbReference type="ChEBI" id="CHEBI:18420"/>
    </ligand>
</feature>
<feature type="short sequence motif" description="Nudix box" evidence="6">
    <location>
        <begin position="50"/>
        <end position="71"/>
    </location>
</feature>
<dbReference type="PROSITE" id="PS51462">
    <property type="entry name" value="NUDIX"/>
    <property type="match status" value="1"/>
</dbReference>
<proteinExistence type="predicted"/>
<dbReference type="CDD" id="cd03430">
    <property type="entry name" value="NUDIX_GDPMH_NudD"/>
    <property type="match status" value="1"/>
</dbReference>
<dbReference type="PANTHER" id="PTHR43046">
    <property type="entry name" value="GDP-MANNOSE MANNOSYL HYDROLASE"/>
    <property type="match status" value="1"/>
</dbReference>
<name>B2T0D0_PARPJ</name>
<dbReference type="Gene3D" id="3.90.79.10">
    <property type="entry name" value="Nucleoside Triphosphate Pyrophosphohydrolase"/>
    <property type="match status" value="1"/>
</dbReference>
<dbReference type="GO" id="GO:0046872">
    <property type="term" value="F:metal ion binding"/>
    <property type="evidence" value="ECO:0007669"/>
    <property type="project" value="UniProtKB-KW"/>
</dbReference>
<protein>
    <submittedName>
        <fullName evidence="8">NUDIX hydrolase</fullName>
    </submittedName>
</protein>
<dbReference type="GO" id="GO:0008727">
    <property type="term" value="F:GDP-mannose mannosyl hydrolase activity"/>
    <property type="evidence" value="ECO:0007669"/>
    <property type="project" value="InterPro"/>
</dbReference>
<evidence type="ECO:0000256" key="2">
    <source>
        <dbReference type="ARBA" id="ARBA00022801"/>
    </source>
</evidence>
<gene>
    <name evidence="8" type="ordered locus">Bphyt_0813</name>
</gene>
<feature type="binding site" evidence="5">
    <location>
        <position position="49"/>
    </location>
    <ligand>
        <name>Mg(2+)</name>
        <dbReference type="ChEBI" id="CHEBI:18420"/>
    </ligand>
</feature>
<comment type="cofactor">
    <cofactor evidence="5">
        <name>Mg(2+)</name>
        <dbReference type="ChEBI" id="CHEBI:18420"/>
    </cofactor>
    <text evidence="5">Binds 1 Mg(2+) ion per subunit.</text>
</comment>
<dbReference type="HOGENOM" id="CLU_037162_12_0_4"/>
<dbReference type="EMBL" id="CP001052">
    <property type="protein sequence ID" value="ACD15235.1"/>
    <property type="molecule type" value="Genomic_DNA"/>
</dbReference>
<evidence type="ECO:0000256" key="1">
    <source>
        <dbReference type="ARBA" id="ARBA00022723"/>
    </source>
</evidence>